<keyword evidence="2" id="KW-1185">Reference proteome</keyword>
<evidence type="ECO:0000313" key="1">
    <source>
        <dbReference type="EMBL" id="SEN01231.1"/>
    </source>
</evidence>
<reference evidence="2" key="1">
    <citation type="submission" date="2016-10" db="EMBL/GenBank/DDBJ databases">
        <authorList>
            <person name="Varghese N."/>
            <person name="Submissions S."/>
        </authorList>
    </citation>
    <scope>NUCLEOTIDE SEQUENCE [LARGE SCALE GENOMIC DNA]</scope>
    <source>
        <strain evidence="2">DSM 17453</strain>
    </source>
</reference>
<organism evidence="1 2">
    <name type="scientific">Chryseobacterium taichungense</name>
    <dbReference type="NCBI Taxonomy" id="295069"/>
    <lineage>
        <taxon>Bacteria</taxon>
        <taxon>Pseudomonadati</taxon>
        <taxon>Bacteroidota</taxon>
        <taxon>Flavobacteriia</taxon>
        <taxon>Flavobacteriales</taxon>
        <taxon>Weeksellaceae</taxon>
        <taxon>Chryseobacterium group</taxon>
        <taxon>Chryseobacterium</taxon>
    </lineage>
</organism>
<dbReference type="STRING" id="295069.SAMN05421856_11172"/>
<dbReference type="InterPro" id="IPR010732">
    <property type="entry name" value="T6SS_TssG-like"/>
</dbReference>
<proteinExistence type="predicted"/>
<sequence length="308" mass="35546">MNHLQHISSNINALQHDIRAEAIINNLIESGGLKADEYIIHKEGQFARAYRFDVLDTKVLIDADETLVFNLSRDSIYDALPEGISHSPTNDIPGKGVDTMIREHTDQKKQQKAARKFFQPFENEIFEYGVKIENFESNFLFELNGSKAPDMFYTFWNIDRDFPPMLISKFIRLLPFAYKIVGNISQASHILSALLEEDVKVNERQYQKYSDKNNETILGSSRLGLDSIAGTEYNDYSEHIEVKIGPLQNSSLTDFIHEGKKKKFTDLFYEYFFPIEIEISTIILLHEEDEQFEISNKTDAFLGYNTCI</sequence>
<dbReference type="Pfam" id="PF06996">
    <property type="entry name" value="T6SS_TssG"/>
    <property type="match status" value="1"/>
</dbReference>
<name>A0A1H8D196_9FLAO</name>
<dbReference type="RefSeq" id="WP_090001836.1">
    <property type="nucleotide sequence ID" value="NZ_FOBV01000011.1"/>
</dbReference>
<evidence type="ECO:0000313" key="2">
    <source>
        <dbReference type="Proteomes" id="UP000199450"/>
    </source>
</evidence>
<dbReference type="AlphaFoldDB" id="A0A1H8D196"/>
<protein>
    <submittedName>
        <fullName evidence="1">Type VI secretion, VasB, ImpH, VC_A0111</fullName>
    </submittedName>
</protein>
<accession>A0A1H8D196</accession>
<dbReference type="EMBL" id="FOBV01000011">
    <property type="protein sequence ID" value="SEN01231.1"/>
    <property type="molecule type" value="Genomic_DNA"/>
</dbReference>
<gene>
    <name evidence="1" type="ORF">SAMN05421856_11172</name>
</gene>
<dbReference type="OrthoDB" id="1411058at2"/>
<dbReference type="Proteomes" id="UP000199450">
    <property type="component" value="Unassembled WGS sequence"/>
</dbReference>